<evidence type="ECO:0000313" key="2">
    <source>
        <dbReference type="Proteomes" id="UP001221142"/>
    </source>
</evidence>
<keyword evidence="2" id="KW-1185">Reference proteome</keyword>
<accession>A0AAD7CEC3</accession>
<gene>
    <name evidence="1" type="ORF">FB45DRAFT_898571</name>
</gene>
<dbReference type="PANTHER" id="PTHR31252:SF11">
    <property type="entry name" value="DUF4419 DOMAIN-CONTAINING PROTEIN"/>
    <property type="match status" value="1"/>
</dbReference>
<name>A0AAD7CEC3_9AGAR</name>
<comment type="caution">
    <text evidence="1">The sequence shown here is derived from an EMBL/GenBank/DDBJ whole genome shotgun (WGS) entry which is preliminary data.</text>
</comment>
<protein>
    <recommendedName>
        <fullName evidence="3">DUF4419 domain-containing protein</fullName>
    </recommendedName>
</protein>
<dbReference type="PANTHER" id="PTHR31252">
    <property type="entry name" value="DUF4419 DOMAIN-CONTAINING PROTEIN"/>
    <property type="match status" value="1"/>
</dbReference>
<dbReference type="InterPro" id="IPR025533">
    <property type="entry name" value="DUF4419"/>
</dbReference>
<dbReference type="AlphaFoldDB" id="A0AAD7CEC3"/>
<dbReference type="Proteomes" id="UP001221142">
    <property type="component" value="Unassembled WGS sequence"/>
</dbReference>
<evidence type="ECO:0008006" key="3">
    <source>
        <dbReference type="Google" id="ProtNLM"/>
    </source>
</evidence>
<organism evidence="1 2">
    <name type="scientific">Roridomyces roridus</name>
    <dbReference type="NCBI Taxonomy" id="1738132"/>
    <lineage>
        <taxon>Eukaryota</taxon>
        <taxon>Fungi</taxon>
        <taxon>Dikarya</taxon>
        <taxon>Basidiomycota</taxon>
        <taxon>Agaricomycotina</taxon>
        <taxon>Agaricomycetes</taxon>
        <taxon>Agaricomycetidae</taxon>
        <taxon>Agaricales</taxon>
        <taxon>Marasmiineae</taxon>
        <taxon>Mycenaceae</taxon>
        <taxon>Roridomyces</taxon>
    </lineage>
</organism>
<reference evidence="1" key="1">
    <citation type="submission" date="2023-03" db="EMBL/GenBank/DDBJ databases">
        <title>Massive genome expansion in bonnet fungi (Mycena s.s.) driven by repeated elements and novel gene families across ecological guilds.</title>
        <authorList>
            <consortium name="Lawrence Berkeley National Laboratory"/>
            <person name="Harder C.B."/>
            <person name="Miyauchi S."/>
            <person name="Viragh M."/>
            <person name="Kuo A."/>
            <person name="Thoen E."/>
            <person name="Andreopoulos B."/>
            <person name="Lu D."/>
            <person name="Skrede I."/>
            <person name="Drula E."/>
            <person name="Henrissat B."/>
            <person name="Morin E."/>
            <person name="Kohler A."/>
            <person name="Barry K."/>
            <person name="LaButti K."/>
            <person name="Morin E."/>
            <person name="Salamov A."/>
            <person name="Lipzen A."/>
            <person name="Mereny Z."/>
            <person name="Hegedus B."/>
            <person name="Baldrian P."/>
            <person name="Stursova M."/>
            <person name="Weitz H."/>
            <person name="Taylor A."/>
            <person name="Grigoriev I.V."/>
            <person name="Nagy L.G."/>
            <person name="Martin F."/>
            <person name="Kauserud H."/>
        </authorList>
    </citation>
    <scope>NUCLEOTIDE SEQUENCE</scope>
    <source>
        <strain evidence="1">9284</strain>
    </source>
</reference>
<proteinExistence type="predicted"/>
<evidence type="ECO:0000313" key="1">
    <source>
        <dbReference type="EMBL" id="KAJ7644741.1"/>
    </source>
</evidence>
<dbReference type="Pfam" id="PF14388">
    <property type="entry name" value="DUF4419"/>
    <property type="match status" value="1"/>
</dbReference>
<sequence>MPISFTVAEHPSNELTLKGQALTAEYLLAQACPDQYATAGIVLGSSFSQADTPWKAETPEPGIGHMAPPTLNNIIPTPNGFVDTIMSAYNKHHNLVIRPDDVWIDILTQFNFYVNANAELLRANFVAHDGKKELRIFARDKREHMDFADLSRQMVGKLEENIVDPTLRAWVLPSFSTTTLKDKTVGAIVMMSTLKAYFEYVFESSDCGIPRVTLAGNKSDWEDILQRLEKLKEYGIETIAWYHLLVPVIKRFVRAFDNPNAAENIDFWSKVADYISQGSGNDYYAGWITAFCVFDPEGQWIGPPLKTSSPTANPPESLSAPAFWDAYSGPFYSENELILDGTRFHMVETLNIPFGYVHVPVKLVDDEAPDPEWPCVMVAGVVGTVVSSSGDDGKMDTVQPATGWWIFRKKAGLE</sequence>
<dbReference type="EMBL" id="JARKIF010000003">
    <property type="protein sequence ID" value="KAJ7644741.1"/>
    <property type="molecule type" value="Genomic_DNA"/>
</dbReference>